<proteinExistence type="predicted"/>
<dbReference type="AlphaFoldDB" id="A0A0A9C545"/>
<reference evidence="1" key="1">
    <citation type="submission" date="2014-09" db="EMBL/GenBank/DDBJ databases">
        <authorList>
            <person name="Magalhaes I.L.F."/>
            <person name="Oliveira U."/>
            <person name="Santos F.R."/>
            <person name="Vidigal T.H.D.A."/>
            <person name="Brescovit A.D."/>
            <person name="Santos A.J."/>
        </authorList>
    </citation>
    <scope>NUCLEOTIDE SEQUENCE</scope>
    <source>
        <tissue evidence="1">Shoot tissue taken approximately 20 cm above the soil surface</tissue>
    </source>
</reference>
<organism evidence="1">
    <name type="scientific">Arundo donax</name>
    <name type="common">Giant reed</name>
    <name type="synonym">Donax arundinaceus</name>
    <dbReference type="NCBI Taxonomy" id="35708"/>
    <lineage>
        <taxon>Eukaryota</taxon>
        <taxon>Viridiplantae</taxon>
        <taxon>Streptophyta</taxon>
        <taxon>Embryophyta</taxon>
        <taxon>Tracheophyta</taxon>
        <taxon>Spermatophyta</taxon>
        <taxon>Magnoliopsida</taxon>
        <taxon>Liliopsida</taxon>
        <taxon>Poales</taxon>
        <taxon>Poaceae</taxon>
        <taxon>PACMAD clade</taxon>
        <taxon>Arundinoideae</taxon>
        <taxon>Arundineae</taxon>
        <taxon>Arundo</taxon>
    </lineage>
</organism>
<protein>
    <submittedName>
        <fullName evidence="1">Uncharacterized protein</fullName>
    </submittedName>
</protein>
<accession>A0A0A9C545</accession>
<reference evidence="1" key="2">
    <citation type="journal article" date="2015" name="Data Brief">
        <title>Shoot transcriptome of the giant reed, Arundo donax.</title>
        <authorList>
            <person name="Barrero R.A."/>
            <person name="Guerrero F.D."/>
            <person name="Moolhuijzen P."/>
            <person name="Goolsby J.A."/>
            <person name="Tidwell J."/>
            <person name="Bellgard S.E."/>
            <person name="Bellgard M.I."/>
        </authorList>
    </citation>
    <scope>NUCLEOTIDE SEQUENCE</scope>
    <source>
        <tissue evidence="1">Shoot tissue taken approximately 20 cm above the soil surface</tissue>
    </source>
</reference>
<evidence type="ECO:0000313" key="1">
    <source>
        <dbReference type="EMBL" id="JAD70681.1"/>
    </source>
</evidence>
<dbReference type="EMBL" id="GBRH01227214">
    <property type="protein sequence ID" value="JAD70681.1"/>
    <property type="molecule type" value="Transcribed_RNA"/>
</dbReference>
<sequence>MGTKPCSFVGSGVIIRPPKICISCFQCREIVM</sequence>
<name>A0A0A9C545_ARUDO</name>